<evidence type="ECO:0000256" key="1">
    <source>
        <dbReference type="ARBA" id="ARBA00004429"/>
    </source>
</evidence>
<accession>A0A1H8M8Z0</accession>
<keyword evidence="3 5" id="KW-0807">Transducer</keyword>
<dbReference type="GO" id="GO:0007165">
    <property type="term" value="P:signal transduction"/>
    <property type="evidence" value="ECO:0007669"/>
    <property type="project" value="UniProtKB-KW"/>
</dbReference>
<feature type="domain" description="Methyl-accepting transducer" evidence="8">
    <location>
        <begin position="432"/>
        <end position="668"/>
    </location>
</feature>
<evidence type="ECO:0000256" key="7">
    <source>
        <dbReference type="SAM" id="Phobius"/>
    </source>
</evidence>
<dbReference type="InterPro" id="IPR032255">
    <property type="entry name" value="HBM"/>
</dbReference>
<evidence type="ECO:0000313" key="13">
    <source>
        <dbReference type="Proteomes" id="UP000199615"/>
    </source>
</evidence>
<feature type="domain" description="HAMP" evidence="10">
    <location>
        <begin position="338"/>
        <end position="391"/>
    </location>
</feature>
<dbReference type="Proteomes" id="UP000199615">
    <property type="component" value="Unassembled WGS sequence"/>
</dbReference>
<dbReference type="EMBL" id="FODT01000001">
    <property type="protein sequence ID" value="SEO13872.1"/>
    <property type="molecule type" value="Genomic_DNA"/>
</dbReference>
<feature type="coiled-coil region" evidence="6">
    <location>
        <begin position="382"/>
        <end position="409"/>
    </location>
</feature>
<name>A0A1H8M8Z0_9BRAD</name>
<evidence type="ECO:0000259" key="9">
    <source>
        <dbReference type="PROSITE" id="PS50192"/>
    </source>
</evidence>
<dbReference type="AlphaFoldDB" id="A0A1H8M8Z0"/>
<dbReference type="SUPFAM" id="SSF158472">
    <property type="entry name" value="HAMP domain-like"/>
    <property type="match status" value="1"/>
</dbReference>
<dbReference type="Pfam" id="PF00015">
    <property type="entry name" value="MCPsignal"/>
    <property type="match status" value="1"/>
</dbReference>
<dbReference type="InterPro" id="IPR003660">
    <property type="entry name" value="HAMP_dom"/>
</dbReference>
<evidence type="ECO:0000256" key="4">
    <source>
        <dbReference type="ARBA" id="ARBA00029447"/>
    </source>
</evidence>
<dbReference type="PROSITE" id="PS50111">
    <property type="entry name" value="CHEMOTAXIS_TRANSDUC_2"/>
    <property type="match status" value="1"/>
</dbReference>
<dbReference type="CDD" id="cd06225">
    <property type="entry name" value="HAMP"/>
    <property type="match status" value="1"/>
</dbReference>
<keyword evidence="7" id="KW-1133">Transmembrane helix</keyword>
<evidence type="ECO:0000256" key="6">
    <source>
        <dbReference type="SAM" id="Coils"/>
    </source>
</evidence>
<keyword evidence="2" id="KW-0997">Cell inner membrane</keyword>
<sequence length="688" mass="73417">MTIKTTRSSEPRTSGLLDLFTNRKIGTKVAVGFVLIQVLMVVLAVLNYFSFENVRQAFVALDQRVQVVGIVRDVDRGFTAFRRFVREYSLTGDEALIHEAESRQNALRESIAQGLKEIHDPSRLAKMREISQTFEAYTTSFADVIRMRREQSTLIREVLDPTGQKARLKLEQLQAATTAEVGGETTSLLVAEAVKQLLLLRIDVNKVLGRHDQAAADAAEKALVDLRGAMSALKIAIGLSAGRKQIGEIEVDIKNYADAYQKASRVAHEVEVLVNGAMPKVATVIADGAASIKQSGIADQQMIAKNTEALLDDTKSQILIITVGAVAIGLVLAWLIGRAISRPIIRMSGAMKELAGGNLRVDVPGSGRLDEIGLMACTVEVFKRNALEVERLKTEQEEAESRVAAEHKAEMHRLADNFEGAVGEIIQTVTSASTELEASAGSLTTTADRSQQLATTVAAASEQASANVQSVASATEEMASSISEISRQVQTSARIAGEAVDQARKTNDRIGQLADAANRIGDVVDLINTIAGQTNLLALNATIEAARAGDAGRGFAVVAQEVKALAEQTAKATGEISQQVSGMQAATQDSVGAIREIGGTIERMSEIASTIASAVEEQGAATQEISRNVQQAAQGTQQVSSNICDVQRGATETGSASTQVLAAVQSLSRDSNRLKDEVTRFVETVRAA</sequence>
<gene>
    <name evidence="12" type="ORF">SAMN05444123_101423</name>
</gene>
<comment type="similarity">
    <text evidence="4">Belongs to the methyl-accepting chemotaxis (MCP) protein family.</text>
</comment>
<dbReference type="SMART" id="SM01358">
    <property type="entry name" value="HBM"/>
    <property type="match status" value="1"/>
</dbReference>
<feature type="domain" description="HBM" evidence="11">
    <location>
        <begin position="63"/>
        <end position="304"/>
    </location>
</feature>
<dbReference type="PANTHER" id="PTHR32089">
    <property type="entry name" value="METHYL-ACCEPTING CHEMOTAXIS PROTEIN MCPB"/>
    <property type="match status" value="1"/>
</dbReference>
<dbReference type="SMART" id="SM00283">
    <property type="entry name" value="MA"/>
    <property type="match status" value="1"/>
</dbReference>
<reference evidence="13" key="1">
    <citation type="submission" date="2016-10" db="EMBL/GenBank/DDBJ databases">
        <authorList>
            <person name="Varghese N."/>
            <person name="Submissions S."/>
        </authorList>
    </citation>
    <scope>NUCLEOTIDE SEQUENCE [LARGE SCALE GENOMIC DNA]</scope>
    <source>
        <strain evidence="13">DSM 123</strain>
    </source>
</reference>
<evidence type="ECO:0000256" key="2">
    <source>
        <dbReference type="ARBA" id="ARBA00022519"/>
    </source>
</evidence>
<evidence type="ECO:0000313" key="12">
    <source>
        <dbReference type="EMBL" id="SEO13872.1"/>
    </source>
</evidence>
<dbReference type="Pfam" id="PF00672">
    <property type="entry name" value="HAMP"/>
    <property type="match status" value="1"/>
</dbReference>
<keyword evidence="6" id="KW-0175">Coiled coil</keyword>
<keyword evidence="2" id="KW-1003">Cell membrane</keyword>
<protein>
    <submittedName>
        <fullName evidence="12">Methyl-accepting chemotaxis protein</fullName>
    </submittedName>
</protein>
<keyword evidence="13" id="KW-1185">Reference proteome</keyword>
<organism evidence="12 13">
    <name type="scientific">Rhodopseudomonas pseudopalustris</name>
    <dbReference type="NCBI Taxonomy" id="1513892"/>
    <lineage>
        <taxon>Bacteria</taxon>
        <taxon>Pseudomonadati</taxon>
        <taxon>Pseudomonadota</taxon>
        <taxon>Alphaproteobacteria</taxon>
        <taxon>Hyphomicrobiales</taxon>
        <taxon>Nitrobacteraceae</taxon>
        <taxon>Rhodopseudomonas</taxon>
    </lineage>
</organism>
<dbReference type="RefSeq" id="WP_175557599.1">
    <property type="nucleotide sequence ID" value="NZ_FODT01000001.1"/>
</dbReference>
<dbReference type="Pfam" id="PF12729">
    <property type="entry name" value="4HB_MCP_1"/>
    <property type="match status" value="1"/>
</dbReference>
<dbReference type="PANTHER" id="PTHR32089:SF112">
    <property type="entry name" value="LYSOZYME-LIKE PROTEIN-RELATED"/>
    <property type="match status" value="1"/>
</dbReference>
<keyword evidence="7" id="KW-0472">Membrane</keyword>
<dbReference type="Gene3D" id="1.10.287.950">
    <property type="entry name" value="Methyl-accepting chemotaxis protein"/>
    <property type="match status" value="1"/>
</dbReference>
<evidence type="ECO:0000256" key="3">
    <source>
        <dbReference type="ARBA" id="ARBA00023224"/>
    </source>
</evidence>
<dbReference type="Gene3D" id="6.10.340.10">
    <property type="match status" value="1"/>
</dbReference>
<evidence type="ECO:0000259" key="10">
    <source>
        <dbReference type="PROSITE" id="PS50885"/>
    </source>
</evidence>
<feature type="domain" description="T-SNARE coiled-coil homology" evidence="9">
    <location>
        <begin position="584"/>
        <end position="646"/>
    </location>
</feature>
<dbReference type="PROSITE" id="PS50885">
    <property type="entry name" value="HAMP"/>
    <property type="match status" value="1"/>
</dbReference>
<dbReference type="GO" id="GO:0005886">
    <property type="term" value="C:plasma membrane"/>
    <property type="evidence" value="ECO:0007669"/>
    <property type="project" value="UniProtKB-SubCell"/>
</dbReference>
<comment type="subcellular location">
    <subcellularLocation>
        <location evidence="1">Cell inner membrane</location>
        <topology evidence="1">Multi-pass membrane protein</topology>
    </subcellularLocation>
</comment>
<dbReference type="SUPFAM" id="SSF58104">
    <property type="entry name" value="Methyl-accepting chemotaxis protein (MCP) signaling domain"/>
    <property type="match status" value="1"/>
</dbReference>
<evidence type="ECO:0000259" key="11">
    <source>
        <dbReference type="PROSITE" id="PS51753"/>
    </source>
</evidence>
<keyword evidence="7" id="KW-0812">Transmembrane</keyword>
<dbReference type="PROSITE" id="PS51753">
    <property type="entry name" value="HBM"/>
    <property type="match status" value="1"/>
</dbReference>
<proteinExistence type="inferred from homology"/>
<dbReference type="InterPro" id="IPR004089">
    <property type="entry name" value="MCPsignal_dom"/>
</dbReference>
<evidence type="ECO:0000259" key="8">
    <source>
        <dbReference type="PROSITE" id="PS50111"/>
    </source>
</evidence>
<dbReference type="PROSITE" id="PS50192">
    <property type="entry name" value="T_SNARE"/>
    <property type="match status" value="1"/>
</dbReference>
<feature type="transmembrane region" description="Helical" evidence="7">
    <location>
        <begin position="318"/>
        <end position="337"/>
    </location>
</feature>
<dbReference type="InterPro" id="IPR000727">
    <property type="entry name" value="T_SNARE_dom"/>
</dbReference>
<dbReference type="SMART" id="SM00304">
    <property type="entry name" value="HAMP"/>
    <property type="match status" value="1"/>
</dbReference>
<evidence type="ECO:0000256" key="5">
    <source>
        <dbReference type="PROSITE-ProRule" id="PRU00284"/>
    </source>
</evidence>
<feature type="transmembrane region" description="Helical" evidence="7">
    <location>
        <begin position="29"/>
        <end position="49"/>
    </location>
</feature>
<dbReference type="InterPro" id="IPR024478">
    <property type="entry name" value="HlyB_4HB_MCP"/>
</dbReference>